<name>A0A1E7WFV7_9BURK</name>
<evidence type="ECO:0000313" key="1">
    <source>
        <dbReference type="EMBL" id="OEZ97261.1"/>
    </source>
</evidence>
<protein>
    <submittedName>
        <fullName evidence="1">Uncharacterized protein</fullName>
    </submittedName>
</protein>
<reference evidence="2" key="1">
    <citation type="journal article" date="2016" name="Front. Microbiol.">
        <title>Molecular Keys to the Janthinobacterium and Duganella spp. Interaction with the Plant Pathogen Fusarium graminearum.</title>
        <authorList>
            <person name="Haack F.S."/>
            <person name="Poehlein A."/>
            <person name="Kroger C."/>
            <person name="Voigt C.A."/>
            <person name="Piepenbring M."/>
            <person name="Bode H.B."/>
            <person name="Daniel R."/>
            <person name="Schafer W."/>
            <person name="Streit W.R."/>
        </authorList>
    </citation>
    <scope>NUCLEOTIDE SEQUENCE [LARGE SCALE GENOMIC DNA]</scope>
    <source>
        <strain evidence="2">T54</strain>
    </source>
</reference>
<evidence type="ECO:0000313" key="2">
    <source>
        <dbReference type="Proteomes" id="UP000175989"/>
    </source>
</evidence>
<sequence>MQIYAAVAHPACAQRFAEDHAGLHQHIVGLAHTARGVAQAHQRVAPHFALDAVGNVDALHQDAGHGAVAIAHRLVDEIDMALGGGAVRRRRHQVAGAVGGIRFAAAVHLVEQRDEALVHRFGQALRHGQAQHIALADQLQVAGIDEREAVRGTVEHGHEHRGLLEQFGH</sequence>
<organism evidence="1 2">
    <name type="scientific">Duganella phyllosphaerae</name>
    <dbReference type="NCBI Taxonomy" id="762836"/>
    <lineage>
        <taxon>Bacteria</taxon>
        <taxon>Pseudomonadati</taxon>
        <taxon>Pseudomonadota</taxon>
        <taxon>Betaproteobacteria</taxon>
        <taxon>Burkholderiales</taxon>
        <taxon>Oxalobacteraceae</taxon>
        <taxon>Telluria group</taxon>
        <taxon>Duganella</taxon>
    </lineage>
</organism>
<keyword evidence="2" id="KW-1185">Reference proteome</keyword>
<dbReference type="EMBL" id="LROM01000099">
    <property type="protein sequence ID" value="OEZ97261.1"/>
    <property type="molecule type" value="Genomic_DNA"/>
</dbReference>
<comment type="caution">
    <text evidence="1">The sequence shown here is derived from an EMBL/GenBank/DDBJ whole genome shotgun (WGS) entry which is preliminary data.</text>
</comment>
<proteinExistence type="predicted"/>
<accession>A0A1E7WFV7</accession>
<gene>
    <name evidence="1" type="ORF">DUPY_36350</name>
</gene>
<dbReference type="AlphaFoldDB" id="A0A1E7WFV7"/>
<dbReference type="Proteomes" id="UP000175989">
    <property type="component" value="Unassembled WGS sequence"/>
</dbReference>